<evidence type="ECO:0000256" key="1">
    <source>
        <dbReference type="ARBA" id="ARBA00005854"/>
    </source>
</evidence>
<dbReference type="KEGG" id="sct:SCAT_p1621"/>
<dbReference type="PANTHER" id="PTHR42789">
    <property type="entry name" value="D-ISOMER SPECIFIC 2-HYDROXYACID DEHYDROGENASE FAMILY PROTEIN (AFU_ORTHOLOGUE AFUA_6G10090)"/>
    <property type="match status" value="1"/>
</dbReference>
<dbReference type="PATRIC" id="fig|1003195.11.peg.1571"/>
<reference evidence="9" key="1">
    <citation type="submission" date="2011-12" db="EMBL/GenBank/DDBJ databases">
        <title>Complete genome sequence of Streptomyces cattleya strain DSM 46488.</title>
        <authorList>
            <person name="Ou H.-Y."/>
            <person name="Li P."/>
            <person name="Zhao C."/>
            <person name="O'Hagan D."/>
            <person name="Deng Z."/>
        </authorList>
    </citation>
    <scope>NUCLEOTIDE SEQUENCE [LARGE SCALE GENOMIC DNA]</scope>
    <source>
        <strain evidence="9">ATCC 35852 / DSM 46488 / JCM 4925 / NBRC 14057 / NRRL 8057</strain>
        <plasmid evidence="9">Plasmid pSCATT</plasmid>
    </source>
</reference>
<evidence type="ECO:0000313" key="8">
    <source>
        <dbReference type="EMBL" id="AEW98296.1"/>
    </source>
</evidence>
<dbReference type="HOGENOM" id="CLU_019796_1_3_11"/>
<dbReference type="SUPFAM" id="SSF51735">
    <property type="entry name" value="NAD(P)-binding Rossmann-fold domains"/>
    <property type="match status" value="1"/>
</dbReference>
<dbReference type="GO" id="GO:0016616">
    <property type="term" value="F:oxidoreductase activity, acting on the CH-OH group of donors, NAD or NADP as acceptor"/>
    <property type="evidence" value="ECO:0007669"/>
    <property type="project" value="InterPro"/>
</dbReference>
<sequence length="328" mass="33708">MTDTQHVLVTTTWLRPGDEVHRYLLDAGFSVAHGSSRDREAVAGCDAVIAGTDRFDAEVLAGAPQLRVICRTGAGYDNVDVEAATARGVAVCTTPGVNGQSVAEHTIGLLLSAARAIPQNVAAVRAGRWEQGGGRELAGAVLGVVGFGAIGRRVAAMARGIGMDVVAHDPVADRGFAEANGVRLLSLEQLLASSDVVTLHLSLTPSTRHLIDAGAFARMKPGAYLVNAARGGIVDEEALADALASGRLAGAALDTVETEPLPSGHRLRAFDNVLVTAHIGAATRESRARSGMLAARSVVEVLAGGIPGTVVNPGFAGHRTSVERGKTA</sequence>
<dbReference type="CDD" id="cd12172">
    <property type="entry name" value="PGDH_like_2"/>
    <property type="match status" value="1"/>
</dbReference>
<keyword evidence="4" id="KW-0520">NAD</keyword>
<organism evidence="8 9">
    <name type="scientific">Streptantibioticus cattleyicolor (strain ATCC 35852 / DSM 46488 / JCM 4925 / NBRC 14057 / NRRL 8057)</name>
    <name type="common">Streptomyces cattleya</name>
    <dbReference type="NCBI Taxonomy" id="1003195"/>
    <lineage>
        <taxon>Bacteria</taxon>
        <taxon>Bacillati</taxon>
        <taxon>Actinomycetota</taxon>
        <taxon>Actinomycetes</taxon>
        <taxon>Kitasatosporales</taxon>
        <taxon>Streptomycetaceae</taxon>
        <taxon>Streptantibioticus</taxon>
    </lineage>
</organism>
<dbReference type="InterPro" id="IPR006140">
    <property type="entry name" value="D-isomer_DH_NAD-bd"/>
</dbReference>
<dbReference type="OrthoDB" id="117809at2"/>
<protein>
    <submittedName>
        <fullName evidence="8">Phosphoglycerate dehydrogenase</fullName>
    </submittedName>
</protein>
<dbReference type="InterPro" id="IPR036291">
    <property type="entry name" value="NAD(P)-bd_dom_sf"/>
</dbReference>
<dbReference type="InterPro" id="IPR050857">
    <property type="entry name" value="D-2-hydroxyacid_DH"/>
</dbReference>
<dbReference type="AlphaFoldDB" id="F8JLI9"/>
<dbReference type="InterPro" id="IPR029752">
    <property type="entry name" value="D-isomer_DH_CS1"/>
</dbReference>
<dbReference type="InterPro" id="IPR006139">
    <property type="entry name" value="D-isomer_2_OHA_DH_cat_dom"/>
</dbReference>
<feature type="domain" description="D-isomer specific 2-hydroxyacid dehydrogenase NAD-binding" evidence="7">
    <location>
        <begin position="107"/>
        <end position="280"/>
    </location>
</feature>
<keyword evidence="8" id="KW-0614">Plasmid</keyword>
<dbReference type="EMBL" id="CP003229">
    <property type="protein sequence ID" value="AEW98296.1"/>
    <property type="molecule type" value="Genomic_DNA"/>
</dbReference>
<dbReference type="Gene3D" id="3.40.50.720">
    <property type="entry name" value="NAD(P)-binding Rossmann-like Domain"/>
    <property type="match status" value="2"/>
</dbReference>
<dbReference type="InterPro" id="IPR029753">
    <property type="entry name" value="D-isomer_DH_CS"/>
</dbReference>
<gene>
    <name evidence="8" type="ordered locus">SCATT_p01030</name>
</gene>
<dbReference type="PROSITE" id="PS00065">
    <property type="entry name" value="D_2_HYDROXYACID_DH_1"/>
    <property type="match status" value="1"/>
</dbReference>
<dbReference type="Pfam" id="PF00389">
    <property type="entry name" value="2-Hacid_dh"/>
    <property type="match status" value="1"/>
</dbReference>
<dbReference type="GO" id="GO:0051287">
    <property type="term" value="F:NAD binding"/>
    <property type="evidence" value="ECO:0007669"/>
    <property type="project" value="InterPro"/>
</dbReference>
<dbReference type="FunFam" id="3.40.50.720:FF:000203">
    <property type="entry name" value="D-3-phosphoglycerate dehydrogenase (SerA)"/>
    <property type="match status" value="1"/>
</dbReference>
<evidence type="ECO:0000313" key="9">
    <source>
        <dbReference type="Proteomes" id="UP000007842"/>
    </source>
</evidence>
<proteinExistence type="inferred from homology"/>
<keyword evidence="3 5" id="KW-0560">Oxidoreductase</keyword>
<dbReference type="SUPFAM" id="SSF52283">
    <property type="entry name" value="Formate/glycerate dehydrogenase catalytic domain-like"/>
    <property type="match status" value="1"/>
</dbReference>
<name>F8JLI9_STREN</name>
<dbReference type="Proteomes" id="UP000007842">
    <property type="component" value="Plasmid pSCATT"/>
</dbReference>
<evidence type="ECO:0000256" key="3">
    <source>
        <dbReference type="ARBA" id="ARBA00023002"/>
    </source>
</evidence>
<dbReference type="RefSeq" id="WP_014152068.1">
    <property type="nucleotide sequence ID" value="NC_016113.1"/>
</dbReference>
<dbReference type="KEGG" id="scy:SCATT_p01030"/>
<dbReference type="PANTHER" id="PTHR42789:SF1">
    <property type="entry name" value="D-ISOMER SPECIFIC 2-HYDROXYACID DEHYDROGENASE FAMILY PROTEIN (AFU_ORTHOLOGUE AFUA_6G10090)"/>
    <property type="match status" value="1"/>
</dbReference>
<evidence type="ECO:0000259" key="6">
    <source>
        <dbReference type="Pfam" id="PF00389"/>
    </source>
</evidence>
<evidence type="ECO:0000256" key="4">
    <source>
        <dbReference type="ARBA" id="ARBA00023027"/>
    </source>
</evidence>
<keyword evidence="9" id="KW-1185">Reference proteome</keyword>
<accession>G8XE33</accession>
<evidence type="ECO:0000256" key="5">
    <source>
        <dbReference type="RuleBase" id="RU003719"/>
    </source>
</evidence>
<accession>F8JLI9</accession>
<dbReference type="Pfam" id="PF02826">
    <property type="entry name" value="2-Hacid_dh_C"/>
    <property type="match status" value="1"/>
</dbReference>
<evidence type="ECO:0000256" key="2">
    <source>
        <dbReference type="ARBA" id="ARBA00022605"/>
    </source>
</evidence>
<evidence type="ECO:0000259" key="7">
    <source>
        <dbReference type="Pfam" id="PF02826"/>
    </source>
</evidence>
<comment type="similarity">
    <text evidence="1 5">Belongs to the D-isomer specific 2-hydroxyacid dehydrogenase family.</text>
</comment>
<feature type="domain" description="D-isomer specific 2-hydroxyacid dehydrogenase catalytic" evidence="6">
    <location>
        <begin position="29"/>
        <end position="312"/>
    </location>
</feature>
<keyword evidence="2" id="KW-0028">Amino-acid biosynthesis</keyword>
<geneLocation type="plasmid" evidence="8 9">
    <name>pSCATT</name>
</geneLocation>
<dbReference type="GO" id="GO:0008652">
    <property type="term" value="P:amino acid biosynthetic process"/>
    <property type="evidence" value="ECO:0007669"/>
    <property type="project" value="UniProtKB-KW"/>
</dbReference>
<dbReference type="PROSITE" id="PS00671">
    <property type="entry name" value="D_2_HYDROXYACID_DH_3"/>
    <property type="match status" value="1"/>
</dbReference>